<protein>
    <recommendedName>
        <fullName evidence="2">DUF7979 domain-containing protein</fullName>
    </recommendedName>
</protein>
<dbReference type="InterPro" id="IPR058285">
    <property type="entry name" value="DUF7979"/>
</dbReference>
<evidence type="ECO:0000313" key="5">
    <source>
        <dbReference type="Proteomes" id="UP000003861"/>
    </source>
</evidence>
<evidence type="ECO:0000259" key="2">
    <source>
        <dbReference type="Pfam" id="PF25934"/>
    </source>
</evidence>
<dbReference type="AlphaFoldDB" id="F7PKJ0"/>
<dbReference type="Pfam" id="PF25934">
    <property type="entry name" value="DUF7979"/>
    <property type="match status" value="1"/>
</dbReference>
<organism evidence="4 5">
    <name type="scientific">Halorhabdus tiamatea SARL4B</name>
    <dbReference type="NCBI Taxonomy" id="1033806"/>
    <lineage>
        <taxon>Archaea</taxon>
        <taxon>Methanobacteriati</taxon>
        <taxon>Methanobacteriota</taxon>
        <taxon>Stenosarchaea group</taxon>
        <taxon>Halobacteria</taxon>
        <taxon>Halobacteriales</taxon>
        <taxon>Haloarculaceae</taxon>
        <taxon>Halorhabdus</taxon>
    </lineage>
</organism>
<evidence type="ECO:0000313" key="4">
    <source>
        <dbReference type="EMBL" id="ERJ05993.1"/>
    </source>
</evidence>
<dbReference type="EMBL" id="AFNT02000022">
    <property type="protein sequence ID" value="ERJ05993.1"/>
    <property type="molecule type" value="Genomic_DNA"/>
</dbReference>
<reference evidence="4 5" key="1">
    <citation type="journal article" date="2011" name="J. Bacteriol.">
        <title>Genome sequence of Halorhabdus tiamatea, the first archaeon isolated from a deep-sea anoxic brine lake.</title>
        <authorList>
            <person name="Antunes A."/>
            <person name="Alam I."/>
            <person name="Bajic V.B."/>
            <person name="Stingl U."/>
        </authorList>
    </citation>
    <scope>NUCLEOTIDE SEQUENCE [LARGE SCALE GENOMIC DNA]</scope>
    <source>
        <strain evidence="4 5">SARL4B</strain>
    </source>
</reference>
<reference evidence="4 5" key="2">
    <citation type="journal article" date="2013" name="PLoS ONE">
        <title>INDIGO - INtegrated Data Warehouse of MIcrobial GenOmes with Examples from the Red Sea Extremophiles.</title>
        <authorList>
            <person name="Alam I."/>
            <person name="Antunes A."/>
            <person name="Kamau A.A."/>
            <person name="Ba Alawi W."/>
            <person name="Kalkatawi M."/>
            <person name="Stingl U."/>
            <person name="Bajic V.B."/>
        </authorList>
    </citation>
    <scope>NUCLEOTIDE SEQUENCE [LARGE SCALE GENOMIC DNA]</scope>
    <source>
        <strain evidence="4 5">SARL4B</strain>
    </source>
</reference>
<dbReference type="RefSeq" id="WP_008526386.1">
    <property type="nucleotide sequence ID" value="NC_021921.1"/>
</dbReference>
<dbReference type="KEGG" id="hti:HTIA_1854"/>
<dbReference type="OrthoDB" id="241312at2157"/>
<dbReference type="HOGENOM" id="CLU_1754669_0_0_2"/>
<reference evidence="3 6" key="3">
    <citation type="journal article" date="2014" name="Environ. Microbiol.">
        <title>Halorhabdus tiamatea: proteogenomics and glycosidase activity measurements identify the first cultivated euryarchaeon from a deep-sea anoxic brine lake as potential polysaccharide degrader.</title>
        <authorList>
            <person name="Werner J."/>
            <person name="Ferrer M."/>
            <person name="Michel G."/>
            <person name="Mann A.J."/>
            <person name="Huang S."/>
            <person name="Juarez S."/>
            <person name="Ciordia S."/>
            <person name="Albar J.P."/>
            <person name="Alcaide M."/>
            <person name="La Cono V."/>
            <person name="Yakimov M.M."/>
            <person name="Antunes A."/>
            <person name="Taborda M."/>
            <person name="Da Costa M.S."/>
            <person name="Amann R.I."/>
            <person name="Gloeckner F.O."/>
            <person name="Golyshina O.V."/>
            <person name="Golyshin P.N."/>
            <person name="Teeling H."/>
        </authorList>
    </citation>
    <scope>NUCLEOTIDE SEQUENCE [LARGE SCALE GENOMIC DNA]</scope>
    <source>
        <strain evidence="6">SARL4B</strain>
        <strain evidence="3">Type strain: SARL4B</strain>
    </source>
</reference>
<dbReference type="Proteomes" id="UP000003861">
    <property type="component" value="Unassembled WGS sequence"/>
</dbReference>
<keyword evidence="1" id="KW-0472">Membrane</keyword>
<dbReference type="eggNOG" id="ENOG502N5VK">
    <property type="taxonomic scope" value="Archaea"/>
</dbReference>
<dbReference type="EMBL" id="HF571520">
    <property type="protein sequence ID" value="CCQ33974.1"/>
    <property type="molecule type" value="Genomic_DNA"/>
</dbReference>
<sequence>MDVDRVTALSGILLVVGLVLMTLPIALPADVPDDRVEFYVESDWSDYADQTTLAYANLSEDGRAVFEAARQATPATINRSVATAPESLTPPPDPIEIYNVHDDGAFYLLQVRHLTDEADFLTQRLPRVGALGVGFLCLVGAAYSRFEV</sequence>
<keyword evidence="6" id="KW-1185">Reference proteome</keyword>
<gene>
    <name evidence="4" type="ORF">HLRTI_002021</name>
    <name evidence="3" type="ORF">HTIA_1854</name>
</gene>
<feature type="domain" description="DUF7979" evidence="2">
    <location>
        <begin position="37"/>
        <end position="109"/>
    </location>
</feature>
<evidence type="ECO:0000313" key="3">
    <source>
        <dbReference type="EMBL" id="CCQ33974.1"/>
    </source>
</evidence>
<dbReference type="STRING" id="1033806.HTIA_1854"/>
<keyword evidence="1" id="KW-1133">Transmembrane helix</keyword>
<evidence type="ECO:0000313" key="6">
    <source>
        <dbReference type="Proteomes" id="UP000015381"/>
    </source>
</evidence>
<keyword evidence="1" id="KW-0812">Transmembrane</keyword>
<dbReference type="GeneID" id="23799582"/>
<proteinExistence type="predicted"/>
<evidence type="ECO:0000256" key="1">
    <source>
        <dbReference type="SAM" id="Phobius"/>
    </source>
</evidence>
<feature type="transmembrane region" description="Helical" evidence="1">
    <location>
        <begin position="6"/>
        <end position="27"/>
    </location>
</feature>
<name>F7PKJ0_9EURY</name>
<accession>F7PKJ0</accession>
<dbReference type="Proteomes" id="UP000015381">
    <property type="component" value="Chromosome I"/>
</dbReference>